<evidence type="ECO:0000256" key="1">
    <source>
        <dbReference type="ARBA" id="ARBA00010886"/>
    </source>
</evidence>
<dbReference type="PIRSF" id="PIRSF000615">
    <property type="entry name" value="TyrPK_CSF1-R"/>
    <property type="match status" value="1"/>
</dbReference>
<evidence type="ECO:0000256" key="7">
    <source>
        <dbReference type="PIRSR" id="PIRSR000615-1"/>
    </source>
</evidence>
<evidence type="ECO:0000256" key="4">
    <source>
        <dbReference type="ARBA" id="ARBA00022741"/>
    </source>
</evidence>
<name>A0A1E4T2R3_9ASCO</name>
<evidence type="ECO:0000259" key="13">
    <source>
        <dbReference type="PROSITE" id="PS50011"/>
    </source>
</evidence>
<feature type="domain" description="Protein kinase" evidence="13">
    <location>
        <begin position="9"/>
        <end position="294"/>
    </location>
</feature>
<dbReference type="STRING" id="983967.A0A1E4T2R3"/>
<feature type="coiled-coil region" evidence="11">
    <location>
        <begin position="296"/>
        <end position="323"/>
    </location>
</feature>
<dbReference type="InterPro" id="IPR017441">
    <property type="entry name" value="Protein_kinase_ATP_BS"/>
</dbReference>
<feature type="region of interest" description="Disordered" evidence="12">
    <location>
        <begin position="383"/>
        <end position="445"/>
    </location>
</feature>
<feature type="compositionally biased region" description="Basic and acidic residues" evidence="12">
    <location>
        <begin position="428"/>
        <end position="437"/>
    </location>
</feature>
<dbReference type="GO" id="GO:0005737">
    <property type="term" value="C:cytoplasm"/>
    <property type="evidence" value="ECO:0007669"/>
    <property type="project" value="TreeGrafter"/>
</dbReference>
<dbReference type="EC" id="2.7.11.1" evidence="2"/>
<dbReference type="PROSITE" id="PS00107">
    <property type="entry name" value="PROTEIN_KINASE_ATP"/>
    <property type="match status" value="1"/>
</dbReference>
<dbReference type="Pfam" id="PF00069">
    <property type="entry name" value="Pkinase"/>
    <property type="match status" value="2"/>
</dbReference>
<dbReference type="GO" id="GO:0005634">
    <property type="term" value="C:nucleus"/>
    <property type="evidence" value="ECO:0007669"/>
    <property type="project" value="TreeGrafter"/>
</dbReference>
<dbReference type="PANTHER" id="PTHR43671">
    <property type="entry name" value="SERINE/THREONINE-PROTEIN KINASE NEK"/>
    <property type="match status" value="1"/>
</dbReference>
<reference evidence="15" key="1">
    <citation type="submission" date="2016-04" db="EMBL/GenBank/DDBJ databases">
        <title>Comparative genomics of biotechnologically important yeasts.</title>
        <authorList>
            <consortium name="DOE Joint Genome Institute"/>
            <person name="Riley R."/>
            <person name="Haridas S."/>
            <person name="Wolfe K.H."/>
            <person name="Lopes M.R."/>
            <person name="Hittinger C.T."/>
            <person name="Goker M."/>
            <person name="Salamov A."/>
            <person name="Wisecaver J."/>
            <person name="Long T.M."/>
            <person name="Aerts A.L."/>
            <person name="Barry K."/>
            <person name="Choi C."/>
            <person name="Clum A."/>
            <person name="Coughlan A.Y."/>
            <person name="Deshpande S."/>
            <person name="Douglass A.P."/>
            <person name="Hanson S.J."/>
            <person name="Klenk H.-P."/>
            <person name="Labutti K."/>
            <person name="Lapidus A."/>
            <person name="Lindquist E."/>
            <person name="Lipzen A."/>
            <person name="Meier-Kolthoff J.P."/>
            <person name="Ohm R.A."/>
            <person name="Otillar R.P."/>
            <person name="Pangilinan J."/>
            <person name="Peng Y."/>
            <person name="Rokas A."/>
            <person name="Rosa C.A."/>
            <person name="Scheuner C."/>
            <person name="Sibirny A.A."/>
            <person name="Slot J.C."/>
            <person name="Stielow J.B."/>
            <person name="Sun H."/>
            <person name="Kurtzman C.P."/>
            <person name="Blackwell M."/>
            <person name="Grigoriev I.V."/>
            <person name="Jeffries T.W."/>
        </authorList>
    </citation>
    <scope>NUCLEOTIDE SEQUENCE [LARGE SCALE GENOMIC DNA]</scope>
    <source>
        <strain evidence="15">NRRL YB-2248</strain>
    </source>
</reference>
<evidence type="ECO:0000313" key="14">
    <source>
        <dbReference type="EMBL" id="ODV86021.1"/>
    </source>
</evidence>
<feature type="binding site" evidence="8">
    <location>
        <position position="182"/>
    </location>
    <ligand>
        <name>Mg(2+)</name>
        <dbReference type="ChEBI" id="CHEBI:18420"/>
    </ligand>
</feature>
<feature type="compositionally biased region" description="Low complexity" evidence="12">
    <location>
        <begin position="396"/>
        <end position="423"/>
    </location>
</feature>
<dbReference type="AlphaFoldDB" id="A0A1E4T2R3"/>
<dbReference type="CDD" id="cd08217">
    <property type="entry name" value="STKc_Nek2"/>
    <property type="match status" value="1"/>
</dbReference>
<dbReference type="InterPro" id="IPR008271">
    <property type="entry name" value="Ser/Thr_kinase_AS"/>
</dbReference>
<keyword evidence="8" id="KW-0479">Metal-binding</keyword>
<accession>A0A1E4T2R3</accession>
<keyword evidence="4 9" id="KW-0547">Nucleotide-binding</keyword>
<evidence type="ECO:0000256" key="11">
    <source>
        <dbReference type="SAM" id="Coils"/>
    </source>
</evidence>
<evidence type="ECO:0000256" key="9">
    <source>
        <dbReference type="PROSITE-ProRule" id="PRU10141"/>
    </source>
</evidence>
<evidence type="ECO:0000256" key="3">
    <source>
        <dbReference type="ARBA" id="ARBA00022679"/>
    </source>
</evidence>
<proteinExistence type="inferred from homology"/>
<evidence type="ECO:0000256" key="6">
    <source>
        <dbReference type="ARBA" id="ARBA00022840"/>
    </source>
</evidence>
<dbReference type="PROSITE" id="PS00108">
    <property type="entry name" value="PROTEIN_KINASE_ST"/>
    <property type="match status" value="1"/>
</dbReference>
<keyword evidence="11" id="KW-0175">Coiled coil</keyword>
<dbReference type="PROSITE" id="PS50011">
    <property type="entry name" value="PROTEIN_KINASE_DOM"/>
    <property type="match status" value="1"/>
</dbReference>
<keyword evidence="5" id="KW-0418">Kinase</keyword>
<dbReference type="SMART" id="SM00220">
    <property type="entry name" value="S_TKc"/>
    <property type="match status" value="1"/>
</dbReference>
<feature type="active site" description="Proton acceptor" evidence="7">
    <location>
        <position position="163"/>
    </location>
</feature>
<evidence type="ECO:0000256" key="5">
    <source>
        <dbReference type="ARBA" id="ARBA00022777"/>
    </source>
</evidence>
<dbReference type="InterPro" id="IPR050660">
    <property type="entry name" value="NEK_Ser/Thr_kinase"/>
</dbReference>
<dbReference type="InterPro" id="IPR011009">
    <property type="entry name" value="Kinase-like_dom_sf"/>
</dbReference>
<dbReference type="Gene3D" id="1.10.510.10">
    <property type="entry name" value="Transferase(Phosphotransferase) domain 1"/>
    <property type="match status" value="1"/>
</dbReference>
<evidence type="ECO:0000256" key="8">
    <source>
        <dbReference type="PIRSR" id="PIRSR000615-3"/>
    </source>
</evidence>
<feature type="binding site" evidence="8">
    <location>
        <position position="168"/>
    </location>
    <ligand>
        <name>Mg(2+)</name>
        <dbReference type="ChEBI" id="CHEBI:18420"/>
    </ligand>
</feature>
<dbReference type="GO" id="GO:0005524">
    <property type="term" value="F:ATP binding"/>
    <property type="evidence" value="ECO:0007669"/>
    <property type="project" value="UniProtKB-UniRule"/>
</dbReference>
<dbReference type="GO" id="GO:0004674">
    <property type="term" value="F:protein serine/threonine kinase activity"/>
    <property type="evidence" value="ECO:0007669"/>
    <property type="project" value="UniProtKB-KW"/>
</dbReference>
<dbReference type="Proteomes" id="UP000094801">
    <property type="component" value="Unassembled WGS sequence"/>
</dbReference>
<sequence>MSQFKSCDFQSLDVIGRGTFGTVRRVLYKPTNKIYVCKEISYLTMNNKEKQQLTSEFRILRDLKHPNIVEYLHHEHIQDKQMVNLYMEYCGGGDLSNLIKSYKQRGEFIDETIIWRIFTQVLLALYLCHYGKNCESVKDLFNSTTDDDEEISANGNNTVIHRDIKPDNIFLLDDDYSIKLGDFGLAKCLKHENEFAKTYVGTPYYMSPELLMDKPYDTLCDVWSLGCVMYELCSLTPPFQAKTHLNLQEKIKMGEFKPIPNHYSLRLKMCINACLIVDPMERATVNQLLQDASFKLFRKEWELKQYESEILNFENKLHLKEKKLLKFEECLNNDFKLMNLKFDEIRNSYKKEFNYMLDLQLSKILTDIIGNQQQANHLIKQYSNKFTSPSPPPPSSIQQQQQQQQQQQHQLSKENNNYNYNYNQKLKGPRELNDYNKLKPSPRHK</sequence>
<keyword evidence="15" id="KW-1185">Reference proteome</keyword>
<dbReference type="SUPFAM" id="SSF56112">
    <property type="entry name" value="Protein kinase-like (PK-like)"/>
    <property type="match status" value="1"/>
</dbReference>
<keyword evidence="8" id="KW-0460">Magnesium</keyword>
<dbReference type="PANTHER" id="PTHR43671:SF13">
    <property type="entry name" value="SERINE_THREONINE-PROTEIN KINASE NEK2"/>
    <property type="match status" value="1"/>
</dbReference>
<dbReference type="GO" id="GO:0030447">
    <property type="term" value="P:filamentous growth"/>
    <property type="evidence" value="ECO:0007669"/>
    <property type="project" value="UniProtKB-ARBA"/>
</dbReference>
<dbReference type="InterPro" id="IPR000719">
    <property type="entry name" value="Prot_kinase_dom"/>
</dbReference>
<keyword evidence="10" id="KW-0723">Serine/threonine-protein kinase</keyword>
<evidence type="ECO:0000256" key="12">
    <source>
        <dbReference type="SAM" id="MobiDB-lite"/>
    </source>
</evidence>
<gene>
    <name evidence="14" type="ORF">CANARDRAFT_17295</name>
</gene>
<dbReference type="OrthoDB" id="10250725at2759"/>
<dbReference type="EMBL" id="KV453851">
    <property type="protein sequence ID" value="ODV86021.1"/>
    <property type="molecule type" value="Genomic_DNA"/>
</dbReference>
<keyword evidence="3" id="KW-0808">Transferase</keyword>
<feature type="binding site" evidence="9">
    <location>
        <position position="38"/>
    </location>
    <ligand>
        <name>ATP</name>
        <dbReference type="ChEBI" id="CHEBI:30616"/>
    </ligand>
</feature>
<keyword evidence="6 9" id="KW-0067">ATP-binding</keyword>
<organism evidence="14 15">
    <name type="scientific">[Candida] arabinofermentans NRRL YB-2248</name>
    <dbReference type="NCBI Taxonomy" id="983967"/>
    <lineage>
        <taxon>Eukaryota</taxon>
        <taxon>Fungi</taxon>
        <taxon>Dikarya</taxon>
        <taxon>Ascomycota</taxon>
        <taxon>Saccharomycotina</taxon>
        <taxon>Pichiomycetes</taxon>
        <taxon>Pichiales</taxon>
        <taxon>Pichiaceae</taxon>
        <taxon>Ogataea</taxon>
        <taxon>Ogataea/Candida clade</taxon>
    </lineage>
</organism>
<dbReference type="Gene3D" id="3.30.200.20">
    <property type="entry name" value="Phosphorylase Kinase, domain 1"/>
    <property type="match status" value="1"/>
</dbReference>
<evidence type="ECO:0000313" key="15">
    <source>
        <dbReference type="Proteomes" id="UP000094801"/>
    </source>
</evidence>
<dbReference type="GO" id="GO:0046872">
    <property type="term" value="F:metal ion binding"/>
    <property type="evidence" value="ECO:0007669"/>
    <property type="project" value="UniProtKB-KW"/>
</dbReference>
<protein>
    <recommendedName>
        <fullName evidence="2">non-specific serine/threonine protein kinase</fullName>
        <ecNumber evidence="2">2.7.11.1</ecNumber>
    </recommendedName>
</protein>
<dbReference type="GO" id="GO:0007059">
    <property type="term" value="P:chromosome segregation"/>
    <property type="evidence" value="ECO:0007669"/>
    <property type="project" value="TreeGrafter"/>
</dbReference>
<comment type="similarity">
    <text evidence="1">Belongs to the protein kinase superfamily. NEK Ser/Thr protein kinase family. NIMA subfamily.</text>
</comment>
<dbReference type="GO" id="GO:0044732">
    <property type="term" value="C:mitotic spindle pole body"/>
    <property type="evidence" value="ECO:0007669"/>
    <property type="project" value="TreeGrafter"/>
</dbReference>
<evidence type="ECO:0000256" key="2">
    <source>
        <dbReference type="ARBA" id="ARBA00012513"/>
    </source>
</evidence>
<evidence type="ECO:0000256" key="10">
    <source>
        <dbReference type="RuleBase" id="RU000304"/>
    </source>
</evidence>